<dbReference type="Pfam" id="PF18701">
    <property type="entry name" value="DUF5641"/>
    <property type="match status" value="1"/>
</dbReference>
<reference evidence="3 4" key="1">
    <citation type="journal article" date="2023" name="Insect Mol. Biol.">
        <title>Genome sequencing provides insights into the evolution of gene families encoding plant cell wall-degrading enzymes in longhorned beetles.</title>
        <authorList>
            <person name="Shin N.R."/>
            <person name="Okamura Y."/>
            <person name="Kirsch R."/>
            <person name="Pauchet Y."/>
        </authorList>
    </citation>
    <scope>NUCLEOTIDE SEQUENCE [LARGE SCALE GENOMIC DNA]</scope>
    <source>
        <strain evidence="3">EAD_L_NR</strain>
    </source>
</reference>
<protein>
    <recommendedName>
        <fullName evidence="2">DUF5641 domain-containing protein</fullName>
    </recommendedName>
</protein>
<organism evidence="3 4">
    <name type="scientific">Exocentrus adspersus</name>
    <dbReference type="NCBI Taxonomy" id="1586481"/>
    <lineage>
        <taxon>Eukaryota</taxon>
        <taxon>Metazoa</taxon>
        <taxon>Ecdysozoa</taxon>
        <taxon>Arthropoda</taxon>
        <taxon>Hexapoda</taxon>
        <taxon>Insecta</taxon>
        <taxon>Pterygota</taxon>
        <taxon>Neoptera</taxon>
        <taxon>Endopterygota</taxon>
        <taxon>Coleoptera</taxon>
        <taxon>Polyphaga</taxon>
        <taxon>Cucujiformia</taxon>
        <taxon>Chrysomeloidea</taxon>
        <taxon>Cerambycidae</taxon>
        <taxon>Lamiinae</taxon>
        <taxon>Acanthocinini</taxon>
        <taxon>Exocentrus</taxon>
    </lineage>
</organism>
<feature type="compositionally biased region" description="Polar residues" evidence="1">
    <location>
        <begin position="89"/>
        <end position="101"/>
    </location>
</feature>
<dbReference type="InterPro" id="IPR040676">
    <property type="entry name" value="DUF5641"/>
</dbReference>
<keyword evidence="4" id="KW-1185">Reference proteome</keyword>
<evidence type="ECO:0000259" key="2">
    <source>
        <dbReference type="Pfam" id="PF18701"/>
    </source>
</evidence>
<dbReference type="EMBL" id="JANEYG010000403">
    <property type="protein sequence ID" value="KAJ8909822.1"/>
    <property type="molecule type" value="Genomic_DNA"/>
</dbReference>
<evidence type="ECO:0000256" key="1">
    <source>
        <dbReference type="SAM" id="MobiDB-lite"/>
    </source>
</evidence>
<accession>A0AAV8V6T9</accession>
<gene>
    <name evidence="3" type="ORF">NQ315_003700</name>
</gene>
<name>A0AAV8V6T9_9CUCU</name>
<evidence type="ECO:0000313" key="4">
    <source>
        <dbReference type="Proteomes" id="UP001159042"/>
    </source>
</evidence>
<sequence length="101" mass="11252">MLPGKDGRIRLVRVKTAKGQLLRPIQRLHPLECQAAVEVDSVVENTLEDNVIGETDASTPTKSFSSNPCDENIENLQQKFWTNRRKPQTAGSSFVGTTRQT</sequence>
<feature type="domain" description="DUF5641" evidence="2">
    <location>
        <begin position="2"/>
        <end position="31"/>
    </location>
</feature>
<dbReference type="AlphaFoldDB" id="A0AAV8V6T9"/>
<evidence type="ECO:0000313" key="3">
    <source>
        <dbReference type="EMBL" id="KAJ8909822.1"/>
    </source>
</evidence>
<dbReference type="Proteomes" id="UP001159042">
    <property type="component" value="Unassembled WGS sequence"/>
</dbReference>
<feature type="region of interest" description="Disordered" evidence="1">
    <location>
        <begin position="81"/>
        <end position="101"/>
    </location>
</feature>
<comment type="caution">
    <text evidence="3">The sequence shown here is derived from an EMBL/GenBank/DDBJ whole genome shotgun (WGS) entry which is preliminary data.</text>
</comment>
<proteinExistence type="predicted"/>